<evidence type="ECO:0000313" key="1">
    <source>
        <dbReference type="EMBL" id="MPL65730.1"/>
    </source>
</evidence>
<comment type="caution">
    <text evidence="1">The sequence shown here is derived from an EMBL/GenBank/DDBJ whole genome shotgun (WGS) entry which is preliminary data.</text>
</comment>
<sequence length="34" mass="3919">MRNKKDEENQGCYNKAISRILIGGTLADRRIKII</sequence>
<name>A0A644TFV0_9ZZZZ</name>
<dbReference type="EMBL" id="VSSQ01000029">
    <property type="protein sequence ID" value="MPL65730.1"/>
    <property type="molecule type" value="Genomic_DNA"/>
</dbReference>
<gene>
    <name evidence="1" type="ORF">SDC9_11394</name>
</gene>
<dbReference type="AlphaFoldDB" id="A0A644TFV0"/>
<accession>A0A644TFV0</accession>
<organism evidence="1">
    <name type="scientific">bioreactor metagenome</name>
    <dbReference type="NCBI Taxonomy" id="1076179"/>
    <lineage>
        <taxon>unclassified sequences</taxon>
        <taxon>metagenomes</taxon>
        <taxon>ecological metagenomes</taxon>
    </lineage>
</organism>
<reference evidence="1" key="1">
    <citation type="submission" date="2019-08" db="EMBL/GenBank/DDBJ databases">
        <authorList>
            <person name="Kucharzyk K."/>
            <person name="Murdoch R.W."/>
            <person name="Higgins S."/>
            <person name="Loffler F."/>
        </authorList>
    </citation>
    <scope>NUCLEOTIDE SEQUENCE</scope>
</reference>
<protein>
    <submittedName>
        <fullName evidence="1">Uncharacterized protein</fullName>
    </submittedName>
</protein>
<proteinExistence type="predicted"/>